<proteinExistence type="inferred from homology"/>
<dbReference type="InterPro" id="IPR003615">
    <property type="entry name" value="HNH_nuc"/>
</dbReference>
<dbReference type="InterPro" id="IPR003870">
    <property type="entry name" value="DUF222"/>
</dbReference>
<evidence type="ECO:0000259" key="2">
    <source>
        <dbReference type="SMART" id="SM00507"/>
    </source>
</evidence>
<evidence type="ECO:0000313" key="3">
    <source>
        <dbReference type="EMBL" id="OIV35221.1"/>
    </source>
</evidence>
<evidence type="ECO:0000256" key="1">
    <source>
        <dbReference type="ARBA" id="ARBA00023450"/>
    </source>
</evidence>
<organism evidence="3 4">
    <name type="scientific">Mangrovactinospora gilvigrisea</name>
    <dbReference type="NCBI Taxonomy" id="1428644"/>
    <lineage>
        <taxon>Bacteria</taxon>
        <taxon>Bacillati</taxon>
        <taxon>Actinomycetota</taxon>
        <taxon>Actinomycetes</taxon>
        <taxon>Kitasatosporales</taxon>
        <taxon>Streptomycetaceae</taxon>
        <taxon>Mangrovactinospora</taxon>
    </lineage>
</organism>
<dbReference type="GO" id="GO:0008270">
    <property type="term" value="F:zinc ion binding"/>
    <property type="evidence" value="ECO:0007669"/>
    <property type="project" value="InterPro"/>
</dbReference>
<dbReference type="SMART" id="SM00507">
    <property type="entry name" value="HNHc"/>
    <property type="match status" value="1"/>
</dbReference>
<comment type="similarity">
    <text evidence="1">Belongs to the Rv1128c/1148c/1588c/1702c/1945/3466 family.</text>
</comment>
<dbReference type="InterPro" id="IPR002711">
    <property type="entry name" value="HNH"/>
</dbReference>
<dbReference type="CDD" id="cd00085">
    <property type="entry name" value="HNHc"/>
    <property type="match status" value="1"/>
</dbReference>
<dbReference type="AlphaFoldDB" id="A0A1J7B9E7"/>
<dbReference type="GO" id="GO:0003676">
    <property type="term" value="F:nucleic acid binding"/>
    <property type="evidence" value="ECO:0007669"/>
    <property type="project" value="InterPro"/>
</dbReference>
<gene>
    <name evidence="3" type="ORF">BIV57_22790</name>
</gene>
<dbReference type="Proteomes" id="UP000243342">
    <property type="component" value="Unassembled WGS sequence"/>
</dbReference>
<dbReference type="Gene3D" id="1.10.30.50">
    <property type="match status" value="1"/>
</dbReference>
<reference evidence="3 4" key="1">
    <citation type="submission" date="2016-10" db="EMBL/GenBank/DDBJ databases">
        <title>Genome sequence of Streptomyces gilvigriseus MUSC 26.</title>
        <authorList>
            <person name="Lee L.-H."/>
            <person name="Ser H.-L."/>
        </authorList>
    </citation>
    <scope>NUCLEOTIDE SEQUENCE [LARGE SCALE GENOMIC DNA]</scope>
    <source>
        <strain evidence="3 4">MUSC 26</strain>
    </source>
</reference>
<dbReference type="Pfam" id="PF01844">
    <property type="entry name" value="HNH"/>
    <property type="match status" value="1"/>
</dbReference>
<dbReference type="STRING" id="1428644.BIV57_22790"/>
<accession>A0A1J7B9E7</accession>
<dbReference type="Pfam" id="PF02720">
    <property type="entry name" value="DUF222"/>
    <property type="match status" value="1"/>
</dbReference>
<protein>
    <recommendedName>
        <fullName evidence="2">HNH nuclease domain-containing protein</fullName>
    </recommendedName>
</protein>
<keyword evidence="4" id="KW-1185">Reference proteome</keyword>
<evidence type="ECO:0000313" key="4">
    <source>
        <dbReference type="Proteomes" id="UP000243342"/>
    </source>
</evidence>
<feature type="domain" description="HNH nuclease" evidence="2">
    <location>
        <begin position="112"/>
        <end position="164"/>
    </location>
</feature>
<sequence length="200" mass="21894">MHAALDAQARSWEHDGTGRTLPQRRADALVHLVTTRDGSARVAASVDVVVPLDVLTGQSSQPGSIAGIGPAPASAVRRLALAKGATWRRIVTDPATGQVVDVGRRRYRPTAALADTVRYRERRCTFPACRMPARRCDVDHLQAWADGGCTDACNLQPLCRHHHRVKHEAGWAVAWNRRTGGTTWTSPSGRRYTNHPDDLI</sequence>
<dbReference type="GO" id="GO:0004519">
    <property type="term" value="F:endonuclease activity"/>
    <property type="evidence" value="ECO:0007669"/>
    <property type="project" value="InterPro"/>
</dbReference>
<dbReference type="EMBL" id="MLCF01000195">
    <property type="protein sequence ID" value="OIV35221.1"/>
    <property type="molecule type" value="Genomic_DNA"/>
</dbReference>
<comment type="caution">
    <text evidence="3">The sequence shown here is derived from an EMBL/GenBank/DDBJ whole genome shotgun (WGS) entry which is preliminary data.</text>
</comment>
<name>A0A1J7B9E7_9ACTN</name>